<evidence type="ECO:0000256" key="1">
    <source>
        <dbReference type="SAM" id="SignalP"/>
    </source>
</evidence>
<protein>
    <submittedName>
        <fullName evidence="2">Putative secreted protein</fullName>
    </submittedName>
</protein>
<accession>A0A6B0UJP4</accession>
<name>A0A6B0UJP4_IXORI</name>
<evidence type="ECO:0000313" key="2">
    <source>
        <dbReference type="EMBL" id="MXU89874.1"/>
    </source>
</evidence>
<feature type="chain" id="PRO_5025560494" evidence="1">
    <location>
        <begin position="20"/>
        <end position="111"/>
    </location>
</feature>
<feature type="signal peptide" evidence="1">
    <location>
        <begin position="1"/>
        <end position="19"/>
    </location>
</feature>
<reference evidence="2" key="1">
    <citation type="submission" date="2019-12" db="EMBL/GenBank/DDBJ databases">
        <title>An insight into the sialome of adult female Ixodes ricinus ticks feeding for 6 days.</title>
        <authorList>
            <person name="Perner J."/>
            <person name="Ribeiro J.M.C."/>
        </authorList>
    </citation>
    <scope>NUCLEOTIDE SEQUENCE</scope>
    <source>
        <strain evidence="2">Semi-engorged</strain>
        <tissue evidence="2">Salivary glands</tissue>
    </source>
</reference>
<organism evidence="2">
    <name type="scientific">Ixodes ricinus</name>
    <name type="common">Common tick</name>
    <name type="synonym">Acarus ricinus</name>
    <dbReference type="NCBI Taxonomy" id="34613"/>
    <lineage>
        <taxon>Eukaryota</taxon>
        <taxon>Metazoa</taxon>
        <taxon>Ecdysozoa</taxon>
        <taxon>Arthropoda</taxon>
        <taxon>Chelicerata</taxon>
        <taxon>Arachnida</taxon>
        <taxon>Acari</taxon>
        <taxon>Parasitiformes</taxon>
        <taxon>Ixodida</taxon>
        <taxon>Ixodoidea</taxon>
        <taxon>Ixodidae</taxon>
        <taxon>Ixodinae</taxon>
        <taxon>Ixodes</taxon>
    </lineage>
</organism>
<sequence length="111" mass="11875">MRLGKTFLSLWCIEVLCMGTRTLAGAPLRAQDSVASTPTLLEQDHTCVMPSVSKGGGALRQASRGVLSRAARNNRTKLLSVPPFCVSSSCLCTATNTLVLYLILFHIAIVP</sequence>
<dbReference type="AlphaFoldDB" id="A0A6B0UJP4"/>
<keyword evidence="1" id="KW-0732">Signal</keyword>
<proteinExistence type="predicted"/>
<dbReference type="EMBL" id="GIFC01007791">
    <property type="protein sequence ID" value="MXU89874.1"/>
    <property type="molecule type" value="Transcribed_RNA"/>
</dbReference>